<comment type="caution">
    <text evidence="3">The sequence shown here is derived from an EMBL/GenBank/DDBJ whole genome shotgun (WGS) entry which is preliminary data.</text>
</comment>
<keyword evidence="4" id="KW-1185">Reference proteome</keyword>
<evidence type="ECO:0000313" key="4">
    <source>
        <dbReference type="Proteomes" id="UP000463138"/>
    </source>
</evidence>
<protein>
    <recommendedName>
        <fullName evidence="2">Chalcone isomerase domain-containing protein</fullName>
    </recommendedName>
</protein>
<dbReference type="InterPro" id="IPR016087">
    <property type="entry name" value="Chalcone_isomerase"/>
</dbReference>
<evidence type="ECO:0000313" key="3">
    <source>
        <dbReference type="EMBL" id="KAA0697084.1"/>
    </source>
</evidence>
<evidence type="ECO:0000256" key="1">
    <source>
        <dbReference type="SAM" id="SignalP"/>
    </source>
</evidence>
<reference evidence="3 4" key="1">
    <citation type="submission" date="2018-07" db="EMBL/GenBank/DDBJ databases">
        <title>Pseudomonas laoshanensis sp. nov., isolated from soil.</title>
        <authorList>
            <person name="Sun J."/>
            <person name="Yu L."/>
            <person name="Wang M."/>
            <person name="Zhang C."/>
        </authorList>
    </citation>
    <scope>NUCLEOTIDE SEQUENCE [LARGE SCALE GENOMIC DNA]</scope>
    <source>
        <strain evidence="3 4">Y22</strain>
    </source>
</reference>
<dbReference type="InterPro" id="IPR036298">
    <property type="entry name" value="Chalcone_isomerase_sf"/>
</dbReference>
<dbReference type="EMBL" id="QOVF01000001">
    <property type="protein sequence ID" value="KAA0697084.1"/>
    <property type="molecule type" value="Genomic_DNA"/>
</dbReference>
<gene>
    <name evidence="3" type="ORF">DT594_06535</name>
</gene>
<organism evidence="3 4">
    <name type="scientific">Halopseudomonas laoshanensis</name>
    <dbReference type="NCBI Taxonomy" id="2268758"/>
    <lineage>
        <taxon>Bacteria</taxon>
        <taxon>Pseudomonadati</taxon>
        <taxon>Pseudomonadota</taxon>
        <taxon>Gammaproteobacteria</taxon>
        <taxon>Pseudomonadales</taxon>
        <taxon>Pseudomonadaceae</taxon>
        <taxon>Halopseudomonas</taxon>
    </lineage>
</organism>
<dbReference type="OrthoDB" id="270742at2"/>
<keyword evidence="1" id="KW-0732">Signal</keyword>
<dbReference type="Gene3D" id="3.50.70.10">
    <property type="match status" value="1"/>
</dbReference>
<dbReference type="InterPro" id="IPR016088">
    <property type="entry name" value="Chalcone_isomerase_3-sand"/>
</dbReference>
<sequence length="186" mass="21184">MLRVAIITLLCALPLIGNADEKRLEQANFPDQLTVDGEQLVLRNASVLNYLFVDVYSAALLAPADEPLADIAESPRPLHLELFYYREIDRSDVIKAAWVALERQYDQARLDSLRPGIDKLHATFTDIQPQDRYSLTLDRNQALSLKYNGKEIFQSDDAQLARAYVGIWLKDNGLSDKLRKRLLAER</sequence>
<proteinExistence type="predicted"/>
<name>A0A7V7GXZ7_9GAMM</name>
<accession>A0A7V7GXZ7</accession>
<feature type="chain" id="PRO_5031416662" description="Chalcone isomerase domain-containing protein" evidence="1">
    <location>
        <begin position="20"/>
        <end position="186"/>
    </location>
</feature>
<evidence type="ECO:0000259" key="2">
    <source>
        <dbReference type="Pfam" id="PF16036"/>
    </source>
</evidence>
<dbReference type="GO" id="GO:0016872">
    <property type="term" value="F:intramolecular lyase activity"/>
    <property type="evidence" value="ECO:0007669"/>
    <property type="project" value="InterPro"/>
</dbReference>
<feature type="signal peptide" evidence="1">
    <location>
        <begin position="1"/>
        <end position="19"/>
    </location>
</feature>
<dbReference type="AlphaFoldDB" id="A0A7V7GXZ7"/>
<dbReference type="Pfam" id="PF16036">
    <property type="entry name" value="Chalcone_3"/>
    <property type="match status" value="1"/>
</dbReference>
<dbReference type="RefSeq" id="WP_149331880.1">
    <property type="nucleotide sequence ID" value="NZ_QOVF01000001.1"/>
</dbReference>
<feature type="domain" description="Chalcone isomerase" evidence="2">
    <location>
        <begin position="23"/>
        <end position="183"/>
    </location>
</feature>
<dbReference type="SUPFAM" id="SSF54626">
    <property type="entry name" value="Chalcone isomerase"/>
    <property type="match status" value="1"/>
</dbReference>
<dbReference type="Proteomes" id="UP000463138">
    <property type="component" value="Unassembled WGS sequence"/>
</dbReference>